<dbReference type="Pfam" id="PF00079">
    <property type="entry name" value="Serpin"/>
    <property type="match status" value="1"/>
</dbReference>
<sequence>MTTSTAIADANALTACWASRLEGQGTVLSGAGVHVLLALLAPFAGGAARDELMGVAPEAFELPESPGIRVATGVWMRDTVPPTEAWQAAVPAGLRGTLTGDPRQDQSALDAWAAAQTGGQIAAMPVRVSEESLMVLASALSVQTTWVEPFQEERGLISRGPWARQDVATLYRYLDGIEGLRTLRAVDTDAGVITLVTIEGRDDVDVVLALGEEDQAASAVLRAALHAITGAASGGVTGRDGCVLRDNARPDRGPQPDWDDDWTVTVAPGVTVREHRALHQDTPGLSMSTVRFRVAGAHDLLQHAELFGLTAATDTTRGHFPGISLEPMAVSQARQDAVAEFTGAGFKASAVTAIDEAAGGLEGPERYHRVRHLSVCLDRPFGFAAVHRHTKLILVAGWVAEAYQY</sequence>
<feature type="domain" description="Serpin" evidence="1">
    <location>
        <begin position="291"/>
        <end position="400"/>
    </location>
</feature>
<comment type="caution">
    <text evidence="2">The sequence shown here is derived from an EMBL/GenBank/DDBJ whole genome shotgun (WGS) entry which is preliminary data.</text>
</comment>
<proteinExistence type="predicted"/>
<evidence type="ECO:0000259" key="1">
    <source>
        <dbReference type="Pfam" id="PF00079"/>
    </source>
</evidence>
<dbReference type="Gene3D" id="2.30.39.10">
    <property type="entry name" value="Alpha-1-antitrypsin, domain 1"/>
    <property type="match status" value="1"/>
</dbReference>
<name>A0ABV5MKD8_9ACTN</name>
<dbReference type="PANTHER" id="PTHR11461:SF211">
    <property type="entry name" value="GH10112P-RELATED"/>
    <property type="match status" value="1"/>
</dbReference>
<dbReference type="SUPFAM" id="SSF56574">
    <property type="entry name" value="Serpins"/>
    <property type="match status" value="2"/>
</dbReference>
<dbReference type="Proteomes" id="UP001589608">
    <property type="component" value="Unassembled WGS sequence"/>
</dbReference>
<protein>
    <submittedName>
        <fullName evidence="2">Serpin family protein</fullName>
    </submittedName>
</protein>
<dbReference type="EMBL" id="JBHMCA010000065">
    <property type="protein sequence ID" value="MFB9449308.1"/>
    <property type="molecule type" value="Genomic_DNA"/>
</dbReference>
<keyword evidence="3" id="KW-1185">Reference proteome</keyword>
<dbReference type="Gene3D" id="3.30.497.10">
    <property type="entry name" value="Antithrombin, subunit I, domain 2"/>
    <property type="match status" value="2"/>
</dbReference>
<accession>A0ABV5MKD8</accession>
<dbReference type="RefSeq" id="WP_223103432.1">
    <property type="nucleotide sequence ID" value="NZ_CP061913.1"/>
</dbReference>
<evidence type="ECO:0000313" key="2">
    <source>
        <dbReference type="EMBL" id="MFB9449308.1"/>
    </source>
</evidence>
<organism evidence="2 3">
    <name type="scientific">Dactylosporangium vinaceum</name>
    <dbReference type="NCBI Taxonomy" id="53362"/>
    <lineage>
        <taxon>Bacteria</taxon>
        <taxon>Bacillati</taxon>
        <taxon>Actinomycetota</taxon>
        <taxon>Actinomycetes</taxon>
        <taxon>Micromonosporales</taxon>
        <taxon>Micromonosporaceae</taxon>
        <taxon>Dactylosporangium</taxon>
    </lineage>
</organism>
<dbReference type="InterPro" id="IPR042185">
    <property type="entry name" value="Serpin_sf_2"/>
</dbReference>
<dbReference type="InterPro" id="IPR000215">
    <property type="entry name" value="Serpin_fam"/>
</dbReference>
<gene>
    <name evidence="2" type="ORF">ACFFTR_40060</name>
</gene>
<dbReference type="InterPro" id="IPR023796">
    <property type="entry name" value="Serpin_dom"/>
</dbReference>
<dbReference type="InterPro" id="IPR042178">
    <property type="entry name" value="Serpin_sf_1"/>
</dbReference>
<dbReference type="InterPro" id="IPR036186">
    <property type="entry name" value="Serpin_sf"/>
</dbReference>
<dbReference type="PANTHER" id="PTHR11461">
    <property type="entry name" value="SERINE PROTEASE INHIBITOR, SERPIN"/>
    <property type="match status" value="1"/>
</dbReference>
<reference evidence="2 3" key="1">
    <citation type="submission" date="2024-09" db="EMBL/GenBank/DDBJ databases">
        <authorList>
            <person name="Sun Q."/>
            <person name="Mori K."/>
        </authorList>
    </citation>
    <scope>NUCLEOTIDE SEQUENCE [LARGE SCALE GENOMIC DNA]</scope>
    <source>
        <strain evidence="2 3">JCM 3307</strain>
    </source>
</reference>
<evidence type="ECO:0000313" key="3">
    <source>
        <dbReference type="Proteomes" id="UP001589608"/>
    </source>
</evidence>